<evidence type="ECO:0000313" key="10">
    <source>
        <dbReference type="Proteomes" id="UP000032737"/>
    </source>
</evidence>
<sequence>MKIRDSFKDDVASLYVVSTPIGNLGDITLRAIDTLKRVDLIYAEDTRNTRKLLTHFEIKTLLDTYHEHNKEEKKETILNQLRQGKSIAIVTDAGTPAISDPGYELVFHVKNEFPVVVVPGASAILTALVGSGLVVQPFTFYGFLNRAKQKREKELTQLRVLPHTLVFYESPNRIKETLKALLDVFGNRHVCLARELTKHYESYIEGNLLELIEADLVEKGEFVIICEGYQKIEEEITSPRDKVLEYIELGYDHKEAIKMVAKEMGVNKNIVYQEVINQGGIKTK</sequence>
<dbReference type="CDD" id="cd11648">
    <property type="entry name" value="RsmI"/>
    <property type="match status" value="1"/>
</dbReference>
<comment type="subcellular location">
    <subcellularLocation>
        <location evidence="6">Cytoplasm</location>
    </subcellularLocation>
</comment>
<feature type="domain" description="Tetrapyrrole methylase" evidence="8">
    <location>
        <begin position="14"/>
        <end position="211"/>
    </location>
</feature>
<dbReference type="InterPro" id="IPR014776">
    <property type="entry name" value="4pyrrole_Mease_sub2"/>
</dbReference>
<comment type="similarity">
    <text evidence="6">Belongs to the methyltransferase superfamily. RsmI family.</text>
</comment>
<dbReference type="PANTHER" id="PTHR46111">
    <property type="entry name" value="RIBOSOMAL RNA SMALL SUBUNIT METHYLTRANSFERASE I"/>
    <property type="match status" value="1"/>
</dbReference>
<dbReference type="OrthoDB" id="9809084at2"/>
<keyword evidence="4 6" id="KW-0808">Transferase</keyword>
<comment type="catalytic activity">
    <reaction evidence="6">
        <text>cytidine(1402) in 16S rRNA + S-adenosyl-L-methionine = 2'-O-methylcytidine(1402) in 16S rRNA + S-adenosyl-L-homocysteine + H(+)</text>
        <dbReference type="Rhea" id="RHEA:42924"/>
        <dbReference type="Rhea" id="RHEA-COMP:10285"/>
        <dbReference type="Rhea" id="RHEA-COMP:10286"/>
        <dbReference type="ChEBI" id="CHEBI:15378"/>
        <dbReference type="ChEBI" id="CHEBI:57856"/>
        <dbReference type="ChEBI" id="CHEBI:59789"/>
        <dbReference type="ChEBI" id="CHEBI:74495"/>
        <dbReference type="ChEBI" id="CHEBI:82748"/>
        <dbReference type="EC" id="2.1.1.198"/>
    </reaction>
</comment>
<dbReference type="PANTHER" id="PTHR46111:SF1">
    <property type="entry name" value="RIBOSOMAL RNA SMALL SUBUNIT METHYLTRANSFERASE I"/>
    <property type="match status" value="1"/>
</dbReference>
<evidence type="ECO:0000256" key="4">
    <source>
        <dbReference type="ARBA" id="ARBA00022679"/>
    </source>
</evidence>
<evidence type="ECO:0000256" key="7">
    <source>
        <dbReference type="SAM" id="Phobius"/>
    </source>
</evidence>
<evidence type="ECO:0000256" key="3">
    <source>
        <dbReference type="ARBA" id="ARBA00022603"/>
    </source>
</evidence>
<evidence type="ECO:0000256" key="5">
    <source>
        <dbReference type="ARBA" id="ARBA00022691"/>
    </source>
</evidence>
<dbReference type="InterPro" id="IPR000878">
    <property type="entry name" value="4pyrrol_Mease"/>
</dbReference>
<dbReference type="KEGG" id="abra:BN85302760"/>
<comment type="function">
    <text evidence="6">Catalyzes the 2'-O-methylation of the ribose of cytidine 1402 (C1402) in 16S rRNA.</text>
</comment>
<keyword evidence="1 6" id="KW-0963">Cytoplasm</keyword>
<evidence type="ECO:0000256" key="6">
    <source>
        <dbReference type="HAMAP-Rule" id="MF_01877"/>
    </source>
</evidence>
<keyword evidence="5 6" id="KW-0949">S-adenosyl-L-methionine</keyword>
<evidence type="ECO:0000313" key="9">
    <source>
        <dbReference type="EMBL" id="CCV65297.1"/>
    </source>
</evidence>
<feature type="transmembrane region" description="Helical" evidence="7">
    <location>
        <begin position="123"/>
        <end position="144"/>
    </location>
</feature>
<keyword evidence="10" id="KW-1185">Reference proteome</keyword>
<keyword evidence="3 6" id="KW-0489">Methyltransferase</keyword>
<dbReference type="InterPro" id="IPR008189">
    <property type="entry name" value="rRNA_ssu_MeTfrase_I"/>
</dbReference>
<dbReference type="HOGENOM" id="CLU_044779_1_0_14"/>
<accession>U4KMD9</accession>
<dbReference type="GO" id="GO:0005737">
    <property type="term" value="C:cytoplasm"/>
    <property type="evidence" value="ECO:0007669"/>
    <property type="project" value="UniProtKB-SubCell"/>
</dbReference>
<dbReference type="InterPro" id="IPR014777">
    <property type="entry name" value="4pyrrole_Mease_sub1"/>
</dbReference>
<reference evidence="9 10" key="1">
    <citation type="journal article" date="2013" name="J. Mol. Microbiol. Biotechnol.">
        <title>Analysis of the Complete Genomes of Acholeplasma brassicae , A. palmae and A. laidlawii and Their Comparison to the Obligate Parasites from ' Candidatus Phytoplasma'.</title>
        <authorList>
            <person name="Kube M."/>
            <person name="Siewert C."/>
            <person name="Migdoll A.M."/>
            <person name="Duduk B."/>
            <person name="Holz S."/>
            <person name="Rabus R."/>
            <person name="Seemuller E."/>
            <person name="Mitrovic J."/>
            <person name="Muller I."/>
            <person name="Buttner C."/>
            <person name="Reinhardt R."/>
        </authorList>
    </citation>
    <scope>NUCLEOTIDE SEQUENCE [LARGE SCALE GENOMIC DNA]</scope>
    <source>
        <strain evidence="10">0502</strain>
    </source>
</reference>
<dbReference type="Gene3D" id="3.30.950.10">
    <property type="entry name" value="Methyltransferase, Cobalt-precorrin-4 Transmethylase, Domain 2"/>
    <property type="match status" value="1"/>
</dbReference>
<protein>
    <recommendedName>
        <fullName evidence="6">Ribosomal RNA small subunit methyltransferase I</fullName>
        <ecNumber evidence="6">2.1.1.198</ecNumber>
    </recommendedName>
    <alternativeName>
        <fullName evidence="6">16S rRNA 2'-O-ribose C1402 methyltransferase</fullName>
    </alternativeName>
    <alternativeName>
        <fullName evidence="6">rRNA (cytidine-2'-O-)-methyltransferase RsmI</fullName>
    </alternativeName>
</protein>
<dbReference type="EMBL" id="FO681348">
    <property type="protein sequence ID" value="CCV65297.1"/>
    <property type="molecule type" value="Genomic_DNA"/>
</dbReference>
<dbReference type="Proteomes" id="UP000032737">
    <property type="component" value="Chromosome"/>
</dbReference>
<dbReference type="EC" id="2.1.1.198" evidence="6"/>
<keyword evidence="2 6" id="KW-0698">rRNA processing</keyword>
<dbReference type="SUPFAM" id="SSF53790">
    <property type="entry name" value="Tetrapyrrole methylase"/>
    <property type="match status" value="1"/>
</dbReference>
<keyword evidence="7" id="KW-1133">Transmembrane helix</keyword>
<dbReference type="InterPro" id="IPR035996">
    <property type="entry name" value="4pyrrol_Methylase_sf"/>
</dbReference>
<dbReference type="PIRSF" id="PIRSF005917">
    <property type="entry name" value="MTase_YraL"/>
    <property type="match status" value="1"/>
</dbReference>
<dbReference type="Pfam" id="PF00590">
    <property type="entry name" value="TP_methylase"/>
    <property type="match status" value="1"/>
</dbReference>
<name>U4KMD9_9MOLU</name>
<organism evidence="9 10">
    <name type="scientific">Acholeplasma brassicae</name>
    <dbReference type="NCBI Taxonomy" id="61635"/>
    <lineage>
        <taxon>Bacteria</taxon>
        <taxon>Bacillati</taxon>
        <taxon>Mycoplasmatota</taxon>
        <taxon>Mollicutes</taxon>
        <taxon>Acholeplasmatales</taxon>
        <taxon>Acholeplasmataceae</taxon>
        <taxon>Acholeplasma</taxon>
    </lineage>
</organism>
<dbReference type="Gene3D" id="3.40.1010.10">
    <property type="entry name" value="Cobalt-precorrin-4 Transmethylase, Domain 1"/>
    <property type="match status" value="1"/>
</dbReference>
<proteinExistence type="inferred from homology"/>
<keyword evidence="7" id="KW-0812">Transmembrane</keyword>
<dbReference type="GO" id="GO:0070677">
    <property type="term" value="F:rRNA (cytosine-2'-O-)-methyltransferase activity"/>
    <property type="evidence" value="ECO:0007669"/>
    <property type="project" value="UniProtKB-UniRule"/>
</dbReference>
<dbReference type="NCBIfam" id="TIGR00096">
    <property type="entry name" value="16S rRNA (cytidine(1402)-2'-O)-methyltransferase"/>
    <property type="match status" value="1"/>
</dbReference>
<dbReference type="AlphaFoldDB" id="U4KMD9"/>
<evidence type="ECO:0000259" key="8">
    <source>
        <dbReference type="Pfam" id="PF00590"/>
    </source>
</evidence>
<keyword evidence="7" id="KW-0472">Membrane</keyword>
<dbReference type="STRING" id="61635.BN85302760"/>
<dbReference type="FunFam" id="3.40.1010.10:FF:000007">
    <property type="entry name" value="Ribosomal RNA small subunit methyltransferase I"/>
    <property type="match status" value="1"/>
</dbReference>
<gene>
    <name evidence="6 9" type="primary">rsmI</name>
    <name evidence="9" type="ORF">BN85302760</name>
</gene>
<dbReference type="FunFam" id="3.30.950.10:FF:000002">
    <property type="entry name" value="Ribosomal RNA small subunit methyltransferase I"/>
    <property type="match status" value="1"/>
</dbReference>
<dbReference type="RefSeq" id="WP_030004159.1">
    <property type="nucleotide sequence ID" value="NC_022549.1"/>
</dbReference>
<evidence type="ECO:0000256" key="2">
    <source>
        <dbReference type="ARBA" id="ARBA00022552"/>
    </source>
</evidence>
<evidence type="ECO:0000256" key="1">
    <source>
        <dbReference type="ARBA" id="ARBA00022490"/>
    </source>
</evidence>
<dbReference type="HAMAP" id="MF_01877">
    <property type="entry name" value="16SrRNA_methyltr_I"/>
    <property type="match status" value="1"/>
</dbReference>